<evidence type="ECO:0000256" key="1">
    <source>
        <dbReference type="ARBA" id="ARBA00009437"/>
    </source>
</evidence>
<evidence type="ECO:0000256" key="2">
    <source>
        <dbReference type="ARBA" id="ARBA00023015"/>
    </source>
</evidence>
<dbReference type="InterPro" id="IPR036390">
    <property type="entry name" value="WH_DNA-bd_sf"/>
</dbReference>
<name>Q1QWD8_CHRI1</name>
<dbReference type="eggNOG" id="COG0583">
    <property type="taxonomic scope" value="Bacteria"/>
</dbReference>
<dbReference type="STRING" id="290398.Csal_1868"/>
<protein>
    <submittedName>
        <fullName evidence="6">Transcriptional regulator, LysR family</fullName>
    </submittedName>
</protein>
<gene>
    <name evidence="6" type="ordered locus">Csal_1868</name>
</gene>
<comment type="similarity">
    <text evidence="1">Belongs to the LysR transcriptional regulatory family.</text>
</comment>
<keyword evidence="3" id="KW-0238">DNA-binding</keyword>
<dbReference type="GO" id="GO:0000976">
    <property type="term" value="F:transcription cis-regulatory region binding"/>
    <property type="evidence" value="ECO:0007669"/>
    <property type="project" value="TreeGrafter"/>
</dbReference>
<dbReference type="FunFam" id="1.10.10.10:FF:000001">
    <property type="entry name" value="LysR family transcriptional regulator"/>
    <property type="match status" value="1"/>
</dbReference>
<reference evidence="6 7" key="1">
    <citation type="journal article" date="2011" name="Stand. Genomic Sci.">
        <title>Complete genome sequence of the halophilic and highly halotolerant Chromohalobacter salexigens type strain (1H11(T)).</title>
        <authorList>
            <person name="Copeland A."/>
            <person name="O'Connor K."/>
            <person name="Lucas S."/>
            <person name="Lapidus A."/>
            <person name="Berry K.W."/>
            <person name="Detter J.C."/>
            <person name="Del Rio T.G."/>
            <person name="Hammon N."/>
            <person name="Dalin E."/>
            <person name="Tice H."/>
            <person name="Pitluck S."/>
            <person name="Bruce D."/>
            <person name="Goodwin L."/>
            <person name="Han C."/>
            <person name="Tapia R."/>
            <person name="Saunders E."/>
            <person name="Schmutz J."/>
            <person name="Brettin T."/>
            <person name="Larimer F."/>
            <person name="Land M."/>
            <person name="Hauser L."/>
            <person name="Vargas C."/>
            <person name="Nieto J.J."/>
            <person name="Kyrpides N.C."/>
            <person name="Ivanova N."/>
            <person name="Goker M."/>
            <person name="Klenk H.P."/>
            <person name="Csonka L.N."/>
            <person name="Woyke T."/>
        </authorList>
    </citation>
    <scope>NUCLEOTIDE SEQUENCE [LARGE SCALE GENOMIC DNA]</scope>
    <source>
        <strain evidence="7">ATCC BAA-138 / DSM 3043 / CIP 106854 / NCIMB 13768 / 1H11</strain>
    </source>
</reference>
<dbReference type="PANTHER" id="PTHR30126">
    <property type="entry name" value="HTH-TYPE TRANSCRIPTIONAL REGULATOR"/>
    <property type="match status" value="1"/>
</dbReference>
<feature type="domain" description="HTH lysR-type" evidence="5">
    <location>
        <begin position="1"/>
        <end position="58"/>
    </location>
</feature>
<evidence type="ECO:0000313" key="7">
    <source>
        <dbReference type="Proteomes" id="UP000000239"/>
    </source>
</evidence>
<dbReference type="AlphaFoldDB" id="Q1QWD8"/>
<evidence type="ECO:0000256" key="4">
    <source>
        <dbReference type="ARBA" id="ARBA00023163"/>
    </source>
</evidence>
<dbReference type="SUPFAM" id="SSF46785">
    <property type="entry name" value="Winged helix' DNA-binding domain"/>
    <property type="match status" value="1"/>
</dbReference>
<dbReference type="InterPro" id="IPR005119">
    <property type="entry name" value="LysR_subst-bd"/>
</dbReference>
<dbReference type="Pfam" id="PF03466">
    <property type="entry name" value="LysR_substrate"/>
    <property type="match status" value="1"/>
</dbReference>
<dbReference type="Proteomes" id="UP000000239">
    <property type="component" value="Chromosome"/>
</dbReference>
<evidence type="ECO:0000313" key="6">
    <source>
        <dbReference type="EMBL" id="ABE59220.1"/>
    </source>
</evidence>
<dbReference type="GeneID" id="95334584"/>
<dbReference type="SUPFAM" id="SSF53850">
    <property type="entry name" value="Periplasmic binding protein-like II"/>
    <property type="match status" value="1"/>
</dbReference>
<keyword evidence="7" id="KW-1185">Reference proteome</keyword>
<dbReference type="RefSeq" id="WP_011507166.1">
    <property type="nucleotide sequence ID" value="NC_007963.1"/>
</dbReference>
<keyword evidence="4" id="KW-0804">Transcription</keyword>
<dbReference type="Gene3D" id="3.40.190.10">
    <property type="entry name" value="Periplasmic binding protein-like II"/>
    <property type="match status" value="2"/>
</dbReference>
<dbReference type="HOGENOM" id="CLU_039613_4_1_6"/>
<dbReference type="PANTHER" id="PTHR30126:SF2">
    <property type="entry name" value="HTH-TYPE TRANSCRIPTIONAL REGULATOR YJIE"/>
    <property type="match status" value="1"/>
</dbReference>
<dbReference type="Gene3D" id="1.10.10.10">
    <property type="entry name" value="Winged helix-like DNA-binding domain superfamily/Winged helix DNA-binding domain"/>
    <property type="match status" value="1"/>
</dbReference>
<keyword evidence="2" id="KW-0805">Transcription regulation</keyword>
<sequence length="306" mass="34525">MEIRWLEDFIVLARERHFSRAADAQNVTQPTFSRRIKLLEEEMGTTLINRQTLPLSLTPAGEEFLALCEQITERVRLTRDRLQSIAADEARRILLAAPQSLLSNVVPGWLERHDLAHCVSPYLRATSWLIGDYLHGLERGECDLALCYWPRGRIALDLDVSELTFLTLGEEQLVPVSAPDGTGRPRFALPGTRRQPQPLIAFHPRGLMAAALEAHLHRQPEPVYLTTLNESVQATNIRELVTQGYGLGWIPQRSVRTAMQNGELVRAGDARWDVPLDIRLYARRDSRHPGLPGLWQQLEGANDLGS</sequence>
<dbReference type="EMBL" id="CP000285">
    <property type="protein sequence ID" value="ABE59220.1"/>
    <property type="molecule type" value="Genomic_DNA"/>
</dbReference>
<dbReference type="PROSITE" id="PS50931">
    <property type="entry name" value="HTH_LYSR"/>
    <property type="match status" value="1"/>
</dbReference>
<dbReference type="InterPro" id="IPR036388">
    <property type="entry name" value="WH-like_DNA-bd_sf"/>
</dbReference>
<accession>Q1QWD8</accession>
<organism evidence="6 7">
    <name type="scientific">Chromohalobacter israelensis (strain ATCC BAA-138 / DSM 3043 / CIP 106854 / NCIMB 13768 / 1H11)</name>
    <name type="common">Chromohalobacter salexigens</name>
    <dbReference type="NCBI Taxonomy" id="290398"/>
    <lineage>
        <taxon>Bacteria</taxon>
        <taxon>Pseudomonadati</taxon>
        <taxon>Pseudomonadota</taxon>
        <taxon>Gammaproteobacteria</taxon>
        <taxon>Oceanospirillales</taxon>
        <taxon>Halomonadaceae</taxon>
        <taxon>Chromohalobacter</taxon>
    </lineage>
</organism>
<dbReference type="KEGG" id="csa:Csal_1868"/>
<dbReference type="GO" id="GO:0003700">
    <property type="term" value="F:DNA-binding transcription factor activity"/>
    <property type="evidence" value="ECO:0007669"/>
    <property type="project" value="InterPro"/>
</dbReference>
<evidence type="ECO:0000259" key="5">
    <source>
        <dbReference type="PROSITE" id="PS50931"/>
    </source>
</evidence>
<dbReference type="OrthoDB" id="6971749at2"/>
<dbReference type="DNASU" id="4028388"/>
<dbReference type="InterPro" id="IPR000847">
    <property type="entry name" value="LysR_HTH_N"/>
</dbReference>
<dbReference type="PRINTS" id="PR00039">
    <property type="entry name" value="HTHLYSR"/>
</dbReference>
<proteinExistence type="inferred from homology"/>
<dbReference type="Pfam" id="PF00126">
    <property type="entry name" value="HTH_1"/>
    <property type="match status" value="1"/>
</dbReference>
<evidence type="ECO:0000256" key="3">
    <source>
        <dbReference type="ARBA" id="ARBA00023125"/>
    </source>
</evidence>